<keyword evidence="6" id="KW-1185">Reference proteome</keyword>
<dbReference type="Gene3D" id="1.25.40.20">
    <property type="entry name" value="Ankyrin repeat-containing domain"/>
    <property type="match status" value="1"/>
</dbReference>
<dbReference type="AlphaFoldDB" id="A0A1H3VGS7"/>
<evidence type="ECO:0000256" key="4">
    <source>
        <dbReference type="SAM" id="SignalP"/>
    </source>
</evidence>
<protein>
    <submittedName>
        <fullName evidence="5">Ankyrin repeat-containing protein</fullName>
    </submittedName>
</protein>
<proteinExistence type="predicted"/>
<dbReference type="EMBL" id="FNQM01000001">
    <property type="protein sequence ID" value="SDZ74017.1"/>
    <property type="molecule type" value="Genomic_DNA"/>
</dbReference>
<keyword evidence="1" id="KW-0677">Repeat</keyword>
<keyword evidence="2 3" id="KW-0040">ANK repeat</keyword>
<feature type="signal peptide" evidence="4">
    <location>
        <begin position="1"/>
        <end position="17"/>
    </location>
</feature>
<reference evidence="5 6" key="1">
    <citation type="submission" date="2016-10" db="EMBL/GenBank/DDBJ databases">
        <authorList>
            <person name="de Groot N.N."/>
        </authorList>
    </citation>
    <scope>NUCLEOTIDE SEQUENCE [LARGE SCALE GENOMIC DNA]</scope>
    <source>
        <strain evidence="5 6">DSM 15345</strain>
    </source>
</reference>
<organism evidence="5 6">
    <name type="scientific">Rubrimonas cliftonensis</name>
    <dbReference type="NCBI Taxonomy" id="89524"/>
    <lineage>
        <taxon>Bacteria</taxon>
        <taxon>Pseudomonadati</taxon>
        <taxon>Pseudomonadota</taxon>
        <taxon>Alphaproteobacteria</taxon>
        <taxon>Rhodobacterales</taxon>
        <taxon>Paracoccaceae</taxon>
        <taxon>Rubrimonas</taxon>
    </lineage>
</organism>
<feature type="repeat" description="ANK" evidence="3">
    <location>
        <begin position="89"/>
        <end position="122"/>
    </location>
</feature>
<dbReference type="InterPro" id="IPR002110">
    <property type="entry name" value="Ankyrin_rpt"/>
</dbReference>
<evidence type="ECO:0000256" key="3">
    <source>
        <dbReference type="PROSITE-ProRule" id="PRU00023"/>
    </source>
</evidence>
<evidence type="ECO:0000256" key="1">
    <source>
        <dbReference type="ARBA" id="ARBA00022737"/>
    </source>
</evidence>
<dbReference type="InterPro" id="IPR036770">
    <property type="entry name" value="Ankyrin_rpt-contain_sf"/>
</dbReference>
<dbReference type="PROSITE" id="PS50088">
    <property type="entry name" value="ANK_REPEAT"/>
    <property type="match status" value="2"/>
</dbReference>
<dbReference type="RefSeq" id="WP_175478694.1">
    <property type="nucleotide sequence ID" value="NZ_FNQM01000001.1"/>
</dbReference>
<keyword evidence="4" id="KW-0732">Signal</keyword>
<accession>A0A1H3VGS7</accession>
<feature type="chain" id="PRO_5011748106" evidence="4">
    <location>
        <begin position="18"/>
        <end position="185"/>
    </location>
</feature>
<dbReference type="SMART" id="SM00248">
    <property type="entry name" value="ANK"/>
    <property type="match status" value="2"/>
</dbReference>
<sequence>MRRLTLIALLAAAPALAQDDAARLFALIGPGRGPALALELEVGAFGAELEARDAEMATPLHRAAESVGDGDLIRAMVERGANPRALDANGLSPLHYAARAGAPVGVLAALLGAGADPLARDARGETALHMAKDATTAALLVAAGADACGKDARGAPALPAETLERIRIETPELYGVARAAFLDCL</sequence>
<dbReference type="InterPro" id="IPR050745">
    <property type="entry name" value="Multifunctional_regulatory"/>
</dbReference>
<dbReference type="STRING" id="89524.SAMN05444370_10189"/>
<feature type="repeat" description="ANK" evidence="3">
    <location>
        <begin position="55"/>
        <end position="88"/>
    </location>
</feature>
<name>A0A1H3VGS7_9RHOB</name>
<gene>
    <name evidence="5" type="ORF">SAMN05444370_10189</name>
</gene>
<dbReference type="SUPFAM" id="SSF48403">
    <property type="entry name" value="Ankyrin repeat"/>
    <property type="match status" value="1"/>
</dbReference>
<evidence type="ECO:0000313" key="5">
    <source>
        <dbReference type="EMBL" id="SDZ74017.1"/>
    </source>
</evidence>
<dbReference type="PANTHER" id="PTHR24189">
    <property type="entry name" value="MYOTROPHIN"/>
    <property type="match status" value="1"/>
</dbReference>
<dbReference type="Proteomes" id="UP000198703">
    <property type="component" value="Unassembled WGS sequence"/>
</dbReference>
<evidence type="ECO:0000256" key="2">
    <source>
        <dbReference type="ARBA" id="ARBA00023043"/>
    </source>
</evidence>
<dbReference type="PROSITE" id="PS50297">
    <property type="entry name" value="ANK_REP_REGION"/>
    <property type="match status" value="1"/>
</dbReference>
<evidence type="ECO:0000313" key="6">
    <source>
        <dbReference type="Proteomes" id="UP000198703"/>
    </source>
</evidence>
<dbReference type="Pfam" id="PF12796">
    <property type="entry name" value="Ank_2"/>
    <property type="match status" value="1"/>
</dbReference>
<dbReference type="PANTHER" id="PTHR24189:SF50">
    <property type="entry name" value="ANKYRIN REPEAT AND SOCS BOX PROTEIN 2"/>
    <property type="match status" value="1"/>
</dbReference>